<keyword evidence="4" id="KW-1185">Reference proteome</keyword>
<feature type="region of interest" description="Disordered" evidence="1">
    <location>
        <begin position="1234"/>
        <end position="1309"/>
    </location>
</feature>
<accession>J0LMU3</accession>
<dbReference type="OrthoDB" id="9757917at2"/>
<feature type="compositionally biased region" description="Basic and acidic residues" evidence="1">
    <location>
        <begin position="7"/>
        <end position="23"/>
    </location>
</feature>
<sequence>MTGNENTADKETSAGTATEERASVREAALDAMRSWYRDYHAIHGTTPVEDILRLRSRLDMGGAHPAGMSQFLVNKSVRLDSLFRDTASLTAGGRRLGRVLAERDENQKNNGAAFLSMSMGIATWAGSRRMPIVLYPIEVIPDENSSSLFRAKISISGNAELNEVFAAAMKNAGVRLEVDDILDSFEYSSVLEESARLYEAITQQVGDKLPDFAVERDIIIGNFIQTSTLVLNDARSIINDEISGETGNTVLDALAGIEAARESLRQPDMPGFSPFDGDPHDEVGAGDVDNETRYAAQAANNGQSMALLMSANTDAAENALAITTRIAMGGKTVLYAPGVSYQKQQFIHQAAVHGVDNLVADISDKGFNASIDRQLISAVGFQQGTAGSHFEQVSDELVGIRARLSRYLGDLHSTNAVWGVSAFETLENLARISALPMHPSTHVRLKPSAAHEMIGREEEWGKKLVRLGQLGGYIIGPDDTAWYGASLRSEDDAIKAYQRVVELLDTLLPRIREQIQRTVETCGFPIAHNVQEWSRQVAVLSNLRRVLDVFQPAVFERDIDSMLEAVRPKEGRKADGTDLSFWDRRRLTKEAKSLLRPGARVDSLYDALAVVAEQAQQWRNFVPRGGWPVLPNKLDDIVEAQENLERDITALDAVLSGTPEGAGLESMEFVDLESRLRRLFDDHRALDTLPERTRLMDECSSLGLAELVEDFRSRQLEPQNAPAELLLSWWTTVFEDIVKSSPIISNQDGATLSSVTERFIQIDTEHVRSIGGMVSQELTRRLSEILYSRTQEANQLHTLLASRNSVGFERLHNEYGDIINAAKPIMVATAAALASSTPLKQLADVAVIDASAHTHPLEILSILARAKSVIVIAHENTVSSESVRELIHLLPSVESRTRGSSRDARDIRLSAFLRNNGYNNETPSLATDFARGRVAYHFVAANGMASTSTGAVESTGREVEAVADIVEKKSRELGHIPASYRLCIVCLTDTQRIRLGAELKSRTAGHSDLLNFVRHIQIITIDQIAGMRAADVILSVSFGKNSQGVLLQQFGALERPHADAMLLDALALAEHDLDIVTTFKASDMRDERIRRDGPLLLKRLLAWAQELSGSAEDIADYALPCEHSDDSEALLSDLARRIRQRGLNVSMNYGYNRGDRIPLVVGLPDKPYTLAVCTDDARFMDTASARVRHRFNIEKLEMLGWSVMYVWSVGMFVDPDKEVDRIVAYLANAYDGKYNDKNKGNHKGNRASGSGKGPGSGSDTGSDGNPEKEPEVSGRDSSGDESSRHSGRSSGKQQRPGSGSSTAAHGKAS</sequence>
<feature type="compositionally biased region" description="Basic and acidic residues" evidence="1">
    <location>
        <begin position="1265"/>
        <end position="1284"/>
    </location>
</feature>
<dbReference type="RefSeq" id="WP_007147653.1">
    <property type="nucleotide sequence ID" value="NZ_AKCI01000001.1"/>
</dbReference>
<dbReference type="Pfam" id="PF18741">
    <property type="entry name" value="MTES_1575"/>
    <property type="match status" value="1"/>
</dbReference>
<proteinExistence type="predicted"/>
<feature type="compositionally biased region" description="Polar residues" evidence="1">
    <location>
        <begin position="1292"/>
        <end position="1303"/>
    </location>
</feature>
<dbReference type="STRING" id="857290.HMPREF9156_00586"/>
<feature type="region of interest" description="Disordered" evidence="1">
    <location>
        <begin position="1"/>
        <end position="23"/>
    </location>
</feature>
<dbReference type="EMBL" id="AGZS01000002">
    <property type="protein sequence ID" value="EJD65142.1"/>
    <property type="molecule type" value="Genomic_DNA"/>
</dbReference>
<gene>
    <name evidence="3" type="ORF">HMPREF9156_00586</name>
</gene>
<evidence type="ECO:0000256" key="1">
    <source>
        <dbReference type="SAM" id="MobiDB-lite"/>
    </source>
</evidence>
<evidence type="ECO:0000259" key="2">
    <source>
        <dbReference type="Pfam" id="PF18741"/>
    </source>
</evidence>
<organism evidence="3 4">
    <name type="scientific">Scardovia wiggsiae F0424</name>
    <dbReference type="NCBI Taxonomy" id="857290"/>
    <lineage>
        <taxon>Bacteria</taxon>
        <taxon>Bacillati</taxon>
        <taxon>Actinomycetota</taxon>
        <taxon>Actinomycetes</taxon>
        <taxon>Bifidobacteriales</taxon>
        <taxon>Bifidobacteriaceae</taxon>
        <taxon>Scardovia</taxon>
    </lineage>
</organism>
<dbReference type="Proteomes" id="UP000006415">
    <property type="component" value="Unassembled WGS sequence"/>
</dbReference>
<dbReference type="eggNOG" id="COG1112">
    <property type="taxonomic scope" value="Bacteria"/>
</dbReference>
<name>J0LMU3_9BIFI</name>
<protein>
    <recommendedName>
        <fullName evidence="2">Restriction endonuclease type II-like domain-containing protein</fullName>
    </recommendedName>
</protein>
<evidence type="ECO:0000313" key="4">
    <source>
        <dbReference type="Proteomes" id="UP000006415"/>
    </source>
</evidence>
<feature type="domain" description="Restriction endonuclease type II-like" evidence="2">
    <location>
        <begin position="1133"/>
        <end position="1225"/>
    </location>
</feature>
<dbReference type="InterPro" id="IPR049468">
    <property type="entry name" value="Restrct_endonuc-II-like_dom"/>
</dbReference>
<evidence type="ECO:0000313" key="3">
    <source>
        <dbReference type="EMBL" id="EJD65142.1"/>
    </source>
</evidence>
<dbReference type="HOGENOM" id="CLU_000788_1_0_11"/>
<reference evidence="3 4" key="1">
    <citation type="submission" date="2012-01" db="EMBL/GenBank/DDBJ databases">
        <title>The Genome Sequence of Scardovia wiggsiae F0424.</title>
        <authorList>
            <consortium name="The Broad Institute Genome Sequencing Platform"/>
            <person name="Earl A."/>
            <person name="Ward D."/>
            <person name="Feldgarden M."/>
            <person name="Gevers D."/>
            <person name="Izard J."/>
            <person name="Ganesan A."/>
            <person name="Baranova O.V."/>
            <person name="Blanton J.M."/>
            <person name="Tanner A.C."/>
            <person name="Mathney J."/>
            <person name="Dewhirst F.E."/>
            <person name="Young S.K."/>
            <person name="Zeng Q."/>
            <person name="Gargeya S."/>
            <person name="Fitzgerald M."/>
            <person name="Haas B."/>
            <person name="Abouelleil A."/>
            <person name="Alvarado L."/>
            <person name="Arachchi H.M."/>
            <person name="Berlin A."/>
            <person name="Chapman S.B."/>
            <person name="Gearin G."/>
            <person name="Goldberg J."/>
            <person name="Griggs A."/>
            <person name="Gujja S."/>
            <person name="Hansen M."/>
            <person name="Heiman D."/>
            <person name="Howarth C."/>
            <person name="Larimer J."/>
            <person name="Lui A."/>
            <person name="MacDonald P.J.P."/>
            <person name="McCowen C."/>
            <person name="Montmayeur A."/>
            <person name="Murphy C."/>
            <person name="Neiman D."/>
            <person name="Pearson M."/>
            <person name="Priest M."/>
            <person name="Roberts A."/>
            <person name="Saif S."/>
            <person name="Shea T."/>
            <person name="Sisk P."/>
            <person name="Stolte C."/>
            <person name="Sykes S."/>
            <person name="Wortman J."/>
            <person name="Nusbaum C."/>
            <person name="Birren B."/>
        </authorList>
    </citation>
    <scope>NUCLEOTIDE SEQUENCE [LARGE SCALE GENOMIC DNA]</scope>
    <source>
        <strain evidence="3 4">F0424</strain>
    </source>
</reference>
<comment type="caution">
    <text evidence="3">The sequence shown here is derived from an EMBL/GenBank/DDBJ whole genome shotgun (WGS) entry which is preliminary data.</text>
</comment>